<dbReference type="STRING" id="380704.G3YB27"/>
<dbReference type="EMBL" id="ACJE01000019">
    <property type="protein sequence ID" value="EHA19893.1"/>
    <property type="molecule type" value="Genomic_DNA"/>
</dbReference>
<dbReference type="Pfam" id="PF01612">
    <property type="entry name" value="DNA_pol_A_exo1"/>
    <property type="match status" value="1"/>
</dbReference>
<name>G3YB27_ASPNA</name>
<dbReference type="InterPro" id="IPR036397">
    <property type="entry name" value="RNaseH_sf"/>
</dbReference>
<comment type="caution">
    <text evidence="3">The sequence shown here is derived from an EMBL/GenBank/DDBJ whole genome shotgun (WGS) entry which is preliminary data.</text>
</comment>
<organism evidence="3 4">
    <name type="scientific">Aspergillus niger (strain ATCC 1015 / CBS 113.46 / FGSC A1144 / LSHB Ac4 / NCTC 3858a / NRRL 328 / USDA 3528.7)</name>
    <dbReference type="NCBI Taxonomy" id="380704"/>
    <lineage>
        <taxon>Eukaryota</taxon>
        <taxon>Fungi</taxon>
        <taxon>Dikarya</taxon>
        <taxon>Ascomycota</taxon>
        <taxon>Pezizomycotina</taxon>
        <taxon>Eurotiomycetes</taxon>
        <taxon>Eurotiomycetidae</taxon>
        <taxon>Eurotiales</taxon>
        <taxon>Aspergillaceae</taxon>
        <taxon>Aspergillus</taxon>
        <taxon>Aspergillus subgen. Circumdati</taxon>
    </lineage>
</organism>
<dbReference type="InterPro" id="IPR012337">
    <property type="entry name" value="RNaseH-like_sf"/>
</dbReference>
<protein>
    <recommendedName>
        <fullName evidence="2">3'-5' exonuclease domain-containing protein</fullName>
    </recommendedName>
</protein>
<reference evidence="3 4" key="1">
    <citation type="journal article" date="2011" name="Genome Res.">
        <title>Comparative genomics of citric-acid-producing Aspergillus niger ATCC 1015 versus enzyme-producing CBS 513.88.</title>
        <authorList>
            <person name="Andersen M.R."/>
            <person name="Salazar M.P."/>
            <person name="Schaap P.J."/>
            <person name="van de Vondervoort P.J."/>
            <person name="Culley D."/>
            <person name="Thykaer J."/>
            <person name="Frisvad J.C."/>
            <person name="Nielsen K.F."/>
            <person name="Albang R."/>
            <person name="Albermann K."/>
            <person name="Berka R.M."/>
            <person name="Braus G.H."/>
            <person name="Braus-Stromeyer S.A."/>
            <person name="Corrochano L.M."/>
            <person name="Dai Z."/>
            <person name="van Dijck P.W."/>
            <person name="Hofmann G."/>
            <person name="Lasure L.L."/>
            <person name="Magnuson J.K."/>
            <person name="Menke H."/>
            <person name="Meijer M."/>
            <person name="Meijer S.L."/>
            <person name="Nielsen J.B."/>
            <person name="Nielsen M.L."/>
            <person name="van Ooyen A.J."/>
            <person name="Pel H.J."/>
            <person name="Poulsen L."/>
            <person name="Samson R.A."/>
            <person name="Stam H."/>
            <person name="Tsang A."/>
            <person name="van den Brink J.M."/>
            <person name="Atkins A."/>
            <person name="Aerts A."/>
            <person name="Shapiro H."/>
            <person name="Pangilinan J."/>
            <person name="Salamov A."/>
            <person name="Lou Y."/>
            <person name="Lindquist E."/>
            <person name="Lucas S."/>
            <person name="Grimwood J."/>
            <person name="Grigoriev I.V."/>
            <person name="Kubicek C.P."/>
            <person name="Martinez D."/>
            <person name="van Peij N.N."/>
            <person name="Roubos J.A."/>
            <person name="Nielsen J."/>
            <person name="Baker S.E."/>
        </authorList>
    </citation>
    <scope>NUCLEOTIDE SEQUENCE [LARGE SCALE GENOMIC DNA]</scope>
    <source>
        <strain evidence="4">ATCC 1015 / CBS 113.46 / FGSC A1144 / LSHB Ac4 / NCTC 3858a / NRRL 328 / USDA 3528.7</strain>
    </source>
</reference>
<accession>G3YB27</accession>
<dbReference type="SUPFAM" id="SSF53098">
    <property type="entry name" value="Ribonuclease H-like"/>
    <property type="match status" value="1"/>
</dbReference>
<dbReference type="GO" id="GO:0003676">
    <property type="term" value="F:nucleic acid binding"/>
    <property type="evidence" value="ECO:0007669"/>
    <property type="project" value="InterPro"/>
</dbReference>
<dbReference type="OrthoDB" id="26838at2759"/>
<sequence>MSGVQEPTGAVGTDKDRGESEFVDNHRVKKEQSPSQRNTFDRERNSAHIWSRNNYGQDSSVDLESDGIPKVFFDVRNDSAAMFHQYQVELAGIYDLEVMEVGTRARPGKYLAGLAKCISRDVPMTPFEKASWRATKERGKTLFSLQHGGSYEVINARPLSKEVVEYCVQDVQFLPRLWQTYSRALTPTLRQKAQAESQTTKAMM</sequence>
<dbReference type="Gene3D" id="3.30.420.10">
    <property type="entry name" value="Ribonuclease H-like superfamily/Ribonuclease H"/>
    <property type="match status" value="1"/>
</dbReference>
<evidence type="ECO:0000256" key="1">
    <source>
        <dbReference type="SAM" id="MobiDB-lite"/>
    </source>
</evidence>
<dbReference type="PANTHER" id="PTHR43040:SF1">
    <property type="entry name" value="RIBONUCLEASE D"/>
    <property type="match status" value="1"/>
</dbReference>
<evidence type="ECO:0000313" key="3">
    <source>
        <dbReference type="EMBL" id="EHA19893.1"/>
    </source>
</evidence>
<gene>
    <name evidence="3" type="ORF">ASPNIDRAFT_39317</name>
</gene>
<evidence type="ECO:0000313" key="4">
    <source>
        <dbReference type="Proteomes" id="UP000009038"/>
    </source>
</evidence>
<dbReference type="PANTHER" id="PTHR43040">
    <property type="entry name" value="RIBONUCLEASE D"/>
    <property type="match status" value="1"/>
</dbReference>
<feature type="region of interest" description="Disordered" evidence="1">
    <location>
        <begin position="1"/>
        <end position="45"/>
    </location>
</feature>
<dbReference type="HOGENOM" id="CLU_1342974_0_0_1"/>
<dbReference type="GO" id="GO:0008408">
    <property type="term" value="F:3'-5' exonuclease activity"/>
    <property type="evidence" value="ECO:0007669"/>
    <property type="project" value="InterPro"/>
</dbReference>
<dbReference type="InterPro" id="IPR002562">
    <property type="entry name" value="3'-5'_exonuclease_dom"/>
</dbReference>
<feature type="domain" description="3'-5' exonuclease" evidence="2">
    <location>
        <begin position="63"/>
        <end position="180"/>
    </location>
</feature>
<evidence type="ECO:0000259" key="2">
    <source>
        <dbReference type="Pfam" id="PF01612"/>
    </source>
</evidence>
<dbReference type="GO" id="GO:0006139">
    <property type="term" value="P:nucleobase-containing compound metabolic process"/>
    <property type="evidence" value="ECO:0007669"/>
    <property type="project" value="InterPro"/>
</dbReference>
<dbReference type="Proteomes" id="UP000009038">
    <property type="component" value="Unassembled WGS sequence"/>
</dbReference>
<proteinExistence type="predicted"/>
<feature type="compositionally biased region" description="Basic and acidic residues" evidence="1">
    <location>
        <begin position="13"/>
        <end position="32"/>
    </location>
</feature>
<dbReference type="AlphaFoldDB" id="G3YB27"/>
<dbReference type="VEuPathDB" id="FungiDB:ASPNIDRAFT2_1139267"/>